<dbReference type="InterPro" id="IPR010359">
    <property type="entry name" value="IrrE_HExxH"/>
</dbReference>
<dbReference type="EMBL" id="CDNY01000003">
    <property type="protein sequence ID" value="CEO32661.1"/>
    <property type="molecule type" value="Genomic_DNA"/>
</dbReference>
<dbReference type="Proteomes" id="UP000049685">
    <property type="component" value="Unassembled WGS sequence"/>
</dbReference>
<name>A0A9P1PAU8_PARSO</name>
<dbReference type="AlphaFoldDB" id="A0A9P1PAU8"/>
<dbReference type="GO" id="GO:0016787">
    <property type="term" value="F:hydrolase activity"/>
    <property type="evidence" value="ECO:0007669"/>
    <property type="project" value="UniProtKB-KW"/>
</dbReference>
<feature type="domain" description="IrrE N-terminal-like" evidence="1">
    <location>
        <begin position="27"/>
        <end position="148"/>
    </location>
</feature>
<dbReference type="PANTHER" id="PTHR43236:SF1">
    <property type="entry name" value="BLL7220 PROTEIN"/>
    <property type="match status" value="1"/>
</dbReference>
<organism evidence="2 3">
    <name type="scientific">Paraclostridium sordellii</name>
    <name type="common">Clostridium sordellii</name>
    <dbReference type="NCBI Taxonomy" id="1505"/>
    <lineage>
        <taxon>Bacteria</taxon>
        <taxon>Bacillati</taxon>
        <taxon>Bacillota</taxon>
        <taxon>Clostridia</taxon>
        <taxon>Peptostreptococcales</taxon>
        <taxon>Peptostreptococcaceae</taxon>
        <taxon>Paraclostridium</taxon>
    </lineage>
</organism>
<accession>A0A9P1PAU8</accession>
<dbReference type="EC" id="3.4.-.-" evidence="2"/>
<sequence>MGILYKIKDSIKGLVNKNKTRNPFELAEALGIILVEAPLKDGLNGCYHERSGFQFIYINSDLPYEKRLMVAAHELGHAILHRGRNILYLSNNTYYTRGTFEREANLFAAELLLEDDFFEKYKHIENCTLEYVSQCECVSHELVDYKLKYLSE</sequence>
<evidence type="ECO:0000313" key="2">
    <source>
        <dbReference type="EMBL" id="CEO32661.1"/>
    </source>
</evidence>
<proteinExistence type="predicted"/>
<evidence type="ECO:0000313" key="3">
    <source>
        <dbReference type="Proteomes" id="UP000049685"/>
    </source>
</evidence>
<keyword evidence="2" id="KW-0378">Hydrolase</keyword>
<dbReference type="Gene3D" id="1.10.10.2910">
    <property type="match status" value="1"/>
</dbReference>
<dbReference type="PANTHER" id="PTHR43236">
    <property type="entry name" value="ANTITOXIN HIGA1"/>
    <property type="match status" value="1"/>
</dbReference>
<comment type="caution">
    <text evidence="2">The sequence shown here is derived from an EMBL/GenBank/DDBJ whole genome shotgun (WGS) entry which is preliminary data.</text>
</comment>
<protein>
    <submittedName>
        <fullName evidence="2">Phage repressor protein</fullName>
        <ecNumber evidence="2">3.4.-.-</ecNumber>
    </submittedName>
</protein>
<dbReference type="InterPro" id="IPR052345">
    <property type="entry name" value="Rad_response_metalloprotease"/>
</dbReference>
<dbReference type="Pfam" id="PF06114">
    <property type="entry name" value="Peptidase_M78"/>
    <property type="match status" value="1"/>
</dbReference>
<dbReference type="RefSeq" id="WP_057557537.1">
    <property type="nucleotide sequence ID" value="NZ_CDNY01000003.1"/>
</dbReference>
<evidence type="ECO:0000259" key="1">
    <source>
        <dbReference type="Pfam" id="PF06114"/>
    </source>
</evidence>
<gene>
    <name evidence="2" type="primary">immA</name>
    <name evidence="2" type="ORF">UMC4404_06411</name>
</gene>
<reference evidence="3" key="1">
    <citation type="submission" date="2015-01" db="EMBL/GenBank/DDBJ databases">
        <authorList>
            <person name="Aslett A.Martin."/>
            <person name="De Silva Nishadi"/>
        </authorList>
    </citation>
    <scope>NUCLEOTIDE SEQUENCE [LARGE SCALE GENOMIC DNA]</scope>
    <source>
        <strain evidence="3">UMC4404</strain>
    </source>
</reference>